<evidence type="ECO:0000313" key="5">
    <source>
        <dbReference type="Proteomes" id="UP000241769"/>
    </source>
</evidence>
<dbReference type="Proteomes" id="UP000241769">
    <property type="component" value="Unassembled WGS sequence"/>
</dbReference>
<keyword evidence="2" id="KW-1015">Disulfide bond</keyword>
<dbReference type="Gene3D" id="1.50.10.20">
    <property type="match status" value="1"/>
</dbReference>
<dbReference type="PANTHER" id="PTHR47791">
    <property type="entry name" value="MEIOTICALLY UP-REGULATED GENE 191 PROTEIN"/>
    <property type="match status" value="1"/>
</dbReference>
<dbReference type="Pfam" id="PF03663">
    <property type="entry name" value="Glyco_hydro_76"/>
    <property type="match status" value="1"/>
</dbReference>
<dbReference type="InterPro" id="IPR035992">
    <property type="entry name" value="Ricin_B-like_lectins"/>
</dbReference>
<dbReference type="SUPFAM" id="SSF50370">
    <property type="entry name" value="Ricin B-like lectins"/>
    <property type="match status" value="1"/>
</dbReference>
<gene>
    <name evidence="4" type="ORF">PROFUN_12087</name>
</gene>
<dbReference type="InterPro" id="IPR008928">
    <property type="entry name" value="6-hairpin_glycosidase_sf"/>
</dbReference>
<dbReference type="SMART" id="SM00223">
    <property type="entry name" value="APPLE"/>
    <property type="match status" value="1"/>
</dbReference>
<protein>
    <submittedName>
        <fullName evidence="4">Glycoside hydrolase family 76 protein</fullName>
    </submittedName>
</protein>
<dbReference type="CDD" id="cd00161">
    <property type="entry name" value="beta-trefoil_Ricin-like"/>
    <property type="match status" value="1"/>
</dbReference>
<dbReference type="SUPFAM" id="SSF48208">
    <property type="entry name" value="Six-hairpin glycosidases"/>
    <property type="match status" value="1"/>
</dbReference>
<evidence type="ECO:0000256" key="1">
    <source>
        <dbReference type="ARBA" id="ARBA00022737"/>
    </source>
</evidence>
<dbReference type="AlphaFoldDB" id="A0A2P6N8R1"/>
<dbReference type="GO" id="GO:0016787">
    <property type="term" value="F:hydrolase activity"/>
    <property type="evidence" value="ECO:0007669"/>
    <property type="project" value="UniProtKB-KW"/>
</dbReference>
<dbReference type="InterPro" id="IPR053169">
    <property type="entry name" value="MUG_Protein"/>
</dbReference>
<keyword evidence="1" id="KW-0677">Repeat</keyword>
<dbReference type="GO" id="GO:0006508">
    <property type="term" value="P:proteolysis"/>
    <property type="evidence" value="ECO:0007669"/>
    <property type="project" value="InterPro"/>
</dbReference>
<dbReference type="InterPro" id="IPR000772">
    <property type="entry name" value="Ricin_B_lectin"/>
</dbReference>
<dbReference type="Pfam" id="PF14295">
    <property type="entry name" value="PAN_4"/>
    <property type="match status" value="1"/>
</dbReference>
<dbReference type="InterPro" id="IPR003609">
    <property type="entry name" value="Pan_app"/>
</dbReference>
<dbReference type="InterPro" id="IPR005198">
    <property type="entry name" value="Glyco_hydro_76"/>
</dbReference>
<feature type="domain" description="Apple" evidence="3">
    <location>
        <begin position="223"/>
        <end position="291"/>
    </location>
</feature>
<evidence type="ECO:0000259" key="3">
    <source>
        <dbReference type="SMART" id="SM00223"/>
    </source>
</evidence>
<organism evidence="4 5">
    <name type="scientific">Planoprotostelium fungivorum</name>
    <dbReference type="NCBI Taxonomy" id="1890364"/>
    <lineage>
        <taxon>Eukaryota</taxon>
        <taxon>Amoebozoa</taxon>
        <taxon>Evosea</taxon>
        <taxon>Variosea</taxon>
        <taxon>Cavosteliida</taxon>
        <taxon>Cavosteliaceae</taxon>
        <taxon>Planoprotostelium</taxon>
    </lineage>
</organism>
<proteinExistence type="predicted"/>
<reference evidence="4 5" key="1">
    <citation type="journal article" date="2018" name="Genome Biol. Evol.">
        <title>Multiple Roots of Fruiting Body Formation in Amoebozoa.</title>
        <authorList>
            <person name="Hillmann F."/>
            <person name="Forbes G."/>
            <person name="Novohradska S."/>
            <person name="Ferling I."/>
            <person name="Riege K."/>
            <person name="Groth M."/>
            <person name="Westermann M."/>
            <person name="Marz M."/>
            <person name="Spaller T."/>
            <person name="Winckler T."/>
            <person name="Schaap P."/>
            <person name="Glockner G."/>
        </authorList>
    </citation>
    <scope>NUCLEOTIDE SEQUENCE [LARGE SCALE GENOMIC DNA]</scope>
    <source>
        <strain evidence="4 5">Jena</strain>
    </source>
</reference>
<name>A0A2P6N8R1_9EUKA</name>
<dbReference type="Pfam" id="PF14200">
    <property type="entry name" value="RicinB_lectin_2"/>
    <property type="match status" value="1"/>
</dbReference>
<evidence type="ECO:0000313" key="4">
    <source>
        <dbReference type="EMBL" id="PRP80335.1"/>
    </source>
</evidence>
<dbReference type="Gene3D" id="2.80.10.50">
    <property type="match status" value="1"/>
</dbReference>
<dbReference type="Gene3D" id="3.50.4.10">
    <property type="entry name" value="Hepatocyte Growth Factor"/>
    <property type="match status" value="1"/>
</dbReference>
<dbReference type="GO" id="GO:0005576">
    <property type="term" value="C:extracellular region"/>
    <property type="evidence" value="ECO:0007669"/>
    <property type="project" value="InterPro"/>
</dbReference>
<sequence>MALLGQKEQKSYYTIVSSAVTHRSTIITRGCLPDEFGMGSWVINQSSMSTCVCLWYQLQILLADSSLLGSNTSLYWGDVIYAYICHESNGALRMDHFSPDYWNMHNKCMDTNQKPNVTCMSKSTISEDLYAAVDGLYSLGFDPEKVGWQTALAYTAYIDAINWRQTFGGRDLRLDHSLSRTRAVEPNNIVQNDWNDDAGWWGVMAIRYHETFGDTSTDGQSSYNDNIDVEGGDLPRMPIYARDAGSCMRLCTSNPNCQSWAHDKCGHNCWLKKDTNGQHQDNCRVSGKVSKKSTGANHLEMAQNIWEILNPRWILPPGQCGAGGMIEKQDDNYISAIASSLNTVLSAKLYYHTNDAKYLNAAEASLKYVETLRMSDCIADGRRPTGNDCKLSESCFTYNSGIYIMGLAALAQATGDMSHWKNAYNFSVYTIKRRDWIDDHGILKNGVNCDDGLCFSSQLVRGISYLMDVSPSDPQNKLMPFLAAQMNGIRKNDRQGDTYGPQWQGPLSTPKMCTQQCALSGLFGGYLTPNVTTSFSFSIWSVGSNLVLSGSSDGGVTVRSFAGQEGQKYNVKRLGNRFYNIQAVGTDKCLTLGGNGNGQGASLSQCSKSDQQAFRLQPSGSGSYELFNKFSGKYMDTGCHDGEGSFVYQWDRASVSYSMHSRNQGDTSIPQHLDPLLETLVPDNSMRAVERLNLQGMTYLS</sequence>
<comment type="caution">
    <text evidence="4">The sequence shown here is derived from an EMBL/GenBank/DDBJ whole genome shotgun (WGS) entry which is preliminary data.</text>
</comment>
<dbReference type="InterPro" id="IPR000177">
    <property type="entry name" value="Apple"/>
</dbReference>
<dbReference type="OrthoDB" id="4104179at2759"/>
<dbReference type="InParanoid" id="A0A2P6N8R1"/>
<accession>A0A2P6N8R1</accession>
<keyword evidence="5" id="KW-1185">Reference proteome</keyword>
<keyword evidence="4" id="KW-0378">Hydrolase</keyword>
<dbReference type="GO" id="GO:0005975">
    <property type="term" value="P:carbohydrate metabolic process"/>
    <property type="evidence" value="ECO:0007669"/>
    <property type="project" value="InterPro"/>
</dbReference>
<dbReference type="PANTHER" id="PTHR47791:SF3">
    <property type="entry name" value="MEIOTICALLY UP-REGULATED GENE 191 PROTEIN"/>
    <property type="match status" value="1"/>
</dbReference>
<evidence type="ECO:0000256" key="2">
    <source>
        <dbReference type="ARBA" id="ARBA00023157"/>
    </source>
</evidence>
<dbReference type="EMBL" id="MDYQ01000153">
    <property type="protein sequence ID" value="PRP80335.1"/>
    <property type="molecule type" value="Genomic_DNA"/>
</dbReference>